<keyword evidence="7 9" id="KW-0472">Membrane</keyword>
<evidence type="ECO:0000256" key="9">
    <source>
        <dbReference type="SAM" id="Phobius"/>
    </source>
</evidence>
<keyword evidence="4" id="KW-0808">Transferase</keyword>
<dbReference type="EMBL" id="CP012159">
    <property type="protein sequence ID" value="AKT37426.1"/>
    <property type="molecule type" value="Genomic_DNA"/>
</dbReference>
<feature type="transmembrane region" description="Helical" evidence="9">
    <location>
        <begin position="130"/>
        <end position="149"/>
    </location>
</feature>
<keyword evidence="2" id="KW-1003">Cell membrane</keyword>
<proteinExistence type="predicted"/>
<evidence type="ECO:0000256" key="8">
    <source>
        <dbReference type="SAM" id="MobiDB-lite"/>
    </source>
</evidence>
<feature type="transmembrane region" description="Helical" evidence="9">
    <location>
        <begin position="239"/>
        <end position="261"/>
    </location>
</feature>
<dbReference type="InterPro" id="IPR038731">
    <property type="entry name" value="RgtA/B/C-like"/>
</dbReference>
<evidence type="ECO:0000256" key="5">
    <source>
        <dbReference type="ARBA" id="ARBA00022692"/>
    </source>
</evidence>
<dbReference type="PANTHER" id="PTHR33908">
    <property type="entry name" value="MANNOSYLTRANSFERASE YKCB-RELATED"/>
    <property type="match status" value="1"/>
</dbReference>
<dbReference type="RefSeq" id="WP_156338337.1">
    <property type="nucleotide sequence ID" value="NZ_CP012159.1"/>
</dbReference>
<accession>A0A0K1E966</accession>
<feature type="domain" description="Glycosyltransferase RgtA/B/C/D-like" evidence="10">
    <location>
        <begin position="82"/>
        <end position="169"/>
    </location>
</feature>
<dbReference type="AlphaFoldDB" id="A0A0K1E966"/>
<evidence type="ECO:0000256" key="6">
    <source>
        <dbReference type="ARBA" id="ARBA00022989"/>
    </source>
</evidence>
<evidence type="ECO:0000259" key="10">
    <source>
        <dbReference type="Pfam" id="PF13231"/>
    </source>
</evidence>
<keyword evidence="5 9" id="KW-0812">Transmembrane</keyword>
<evidence type="ECO:0000256" key="3">
    <source>
        <dbReference type="ARBA" id="ARBA00022676"/>
    </source>
</evidence>
<dbReference type="STRING" id="52.CMC5_015670"/>
<dbReference type="PANTHER" id="PTHR33908:SF11">
    <property type="entry name" value="MEMBRANE PROTEIN"/>
    <property type="match status" value="1"/>
</dbReference>
<feature type="transmembrane region" description="Helical" evidence="9">
    <location>
        <begin position="99"/>
        <end position="118"/>
    </location>
</feature>
<comment type="subcellular location">
    <subcellularLocation>
        <location evidence="1">Cell membrane</location>
        <topology evidence="1">Multi-pass membrane protein</topology>
    </subcellularLocation>
</comment>
<feature type="transmembrane region" description="Helical" evidence="9">
    <location>
        <begin position="403"/>
        <end position="427"/>
    </location>
</feature>
<dbReference type="KEGG" id="ccro:CMC5_015670"/>
<gene>
    <name evidence="11" type="ORF">CMC5_015670</name>
</gene>
<feature type="transmembrane region" description="Helical" evidence="9">
    <location>
        <begin position="457"/>
        <end position="475"/>
    </location>
</feature>
<keyword evidence="3" id="KW-0328">Glycosyltransferase</keyword>
<protein>
    <recommendedName>
        <fullName evidence="10">Glycosyltransferase RgtA/B/C/D-like domain-containing protein</fullName>
    </recommendedName>
</protein>
<evidence type="ECO:0000256" key="2">
    <source>
        <dbReference type="ARBA" id="ARBA00022475"/>
    </source>
</evidence>
<evidence type="ECO:0000313" key="12">
    <source>
        <dbReference type="Proteomes" id="UP000067626"/>
    </source>
</evidence>
<organism evidence="11 12">
    <name type="scientific">Chondromyces crocatus</name>
    <dbReference type="NCBI Taxonomy" id="52"/>
    <lineage>
        <taxon>Bacteria</taxon>
        <taxon>Pseudomonadati</taxon>
        <taxon>Myxococcota</taxon>
        <taxon>Polyangia</taxon>
        <taxon>Polyangiales</taxon>
        <taxon>Polyangiaceae</taxon>
        <taxon>Chondromyces</taxon>
    </lineage>
</organism>
<dbReference type="GO" id="GO:0009103">
    <property type="term" value="P:lipopolysaccharide biosynthetic process"/>
    <property type="evidence" value="ECO:0007669"/>
    <property type="project" value="UniProtKB-ARBA"/>
</dbReference>
<sequence length="523" mass="55931">MAEHAPGSTPHERDLAFSAAAFVLALAPRLYAAIAWAREPVWDGHYYDFGARRIARGLGYSDDIIVNGQAIWHPWCHYPVGYSGFLGIIYRIFGDGPHVGPIAGAIVGALLVVIVHRLARLATTPRRARLATVLAALSPGLVLYASVLMTEPLAALGLLLTGWLFARDVTAPPADVSAGRWTARLRDLLRRPSPVRGALLAGIALGLTTLVRPQTLLCAPALVLIALARSPAALSRAAAFTRAGLASALTLAVALLVITPWTVRNCRVMDGCALVSTNGGWNLAIGAFPRATGRFETLRGTDGCPVVTGQVDQDRCWMHAGLHWIKEDPIRWLGLMPTKLAYTFDHESFPVGYLGEANPPAWPEERKAHWRGVLTTTHRALLVVAALGVVARPRWPGRAAPTRAFVGFAAQIAALLLVLGLGLHGALADEHPFWPLAVAIPLLALIPTPGRPRNGGVVGYLAFAVASVALTHAVFFGEDRYHLVVTPALCILAACALRSSEERSPLERTPRAPRTARGLEDAA</sequence>
<evidence type="ECO:0000256" key="1">
    <source>
        <dbReference type="ARBA" id="ARBA00004651"/>
    </source>
</evidence>
<dbReference type="GO" id="GO:0016763">
    <property type="term" value="F:pentosyltransferase activity"/>
    <property type="evidence" value="ECO:0007669"/>
    <property type="project" value="TreeGrafter"/>
</dbReference>
<feature type="transmembrane region" description="Helical" evidence="9">
    <location>
        <begin position="433"/>
        <end position="450"/>
    </location>
</feature>
<evidence type="ECO:0000313" key="11">
    <source>
        <dbReference type="EMBL" id="AKT37426.1"/>
    </source>
</evidence>
<keyword evidence="12" id="KW-1185">Reference proteome</keyword>
<dbReference type="InterPro" id="IPR050297">
    <property type="entry name" value="LipidA_mod_glycosyltrf_83"/>
</dbReference>
<feature type="region of interest" description="Disordered" evidence="8">
    <location>
        <begin position="503"/>
        <end position="523"/>
    </location>
</feature>
<evidence type="ECO:0000256" key="4">
    <source>
        <dbReference type="ARBA" id="ARBA00022679"/>
    </source>
</evidence>
<reference evidence="11 12" key="1">
    <citation type="submission" date="2015-07" db="EMBL/GenBank/DDBJ databases">
        <title>Genome analysis of myxobacterium Chondromyces crocatus Cm c5 reveals a high potential for natural compound synthesis and the genetic basis for the loss of fruiting body formation.</title>
        <authorList>
            <person name="Zaburannyi N."/>
            <person name="Bunk B."/>
            <person name="Maier J."/>
            <person name="Overmann J."/>
            <person name="Mueller R."/>
        </authorList>
    </citation>
    <scope>NUCLEOTIDE SEQUENCE [LARGE SCALE GENOMIC DNA]</scope>
    <source>
        <strain evidence="11 12">Cm c5</strain>
    </source>
</reference>
<dbReference type="Proteomes" id="UP000067626">
    <property type="component" value="Chromosome"/>
</dbReference>
<keyword evidence="6 9" id="KW-1133">Transmembrane helix</keyword>
<dbReference type="OrthoDB" id="5490910at2"/>
<dbReference type="GO" id="GO:0005886">
    <property type="term" value="C:plasma membrane"/>
    <property type="evidence" value="ECO:0007669"/>
    <property type="project" value="UniProtKB-SubCell"/>
</dbReference>
<dbReference type="Pfam" id="PF13231">
    <property type="entry name" value="PMT_2"/>
    <property type="match status" value="1"/>
</dbReference>
<evidence type="ECO:0000256" key="7">
    <source>
        <dbReference type="ARBA" id="ARBA00023136"/>
    </source>
</evidence>
<name>A0A0K1E966_CHOCO</name>